<dbReference type="Proteomes" id="UP000095283">
    <property type="component" value="Unplaced"/>
</dbReference>
<accession>A0A1I7WHT1</accession>
<proteinExistence type="predicted"/>
<organism evidence="1 2">
    <name type="scientific">Heterorhabditis bacteriophora</name>
    <name type="common">Entomopathogenic nematode worm</name>
    <dbReference type="NCBI Taxonomy" id="37862"/>
    <lineage>
        <taxon>Eukaryota</taxon>
        <taxon>Metazoa</taxon>
        <taxon>Ecdysozoa</taxon>
        <taxon>Nematoda</taxon>
        <taxon>Chromadorea</taxon>
        <taxon>Rhabditida</taxon>
        <taxon>Rhabditina</taxon>
        <taxon>Rhabditomorpha</taxon>
        <taxon>Strongyloidea</taxon>
        <taxon>Heterorhabditidae</taxon>
        <taxon>Heterorhabditis</taxon>
    </lineage>
</organism>
<evidence type="ECO:0000313" key="2">
    <source>
        <dbReference type="WBParaSite" id="Hba_04522"/>
    </source>
</evidence>
<dbReference type="WBParaSite" id="Hba_04522">
    <property type="protein sequence ID" value="Hba_04522"/>
    <property type="gene ID" value="Hba_04522"/>
</dbReference>
<keyword evidence="1" id="KW-1185">Reference proteome</keyword>
<dbReference type="AlphaFoldDB" id="A0A1I7WHT1"/>
<name>A0A1I7WHT1_HETBA</name>
<protein>
    <submittedName>
        <fullName evidence="2">Transposase</fullName>
    </submittedName>
</protein>
<reference evidence="2" key="1">
    <citation type="submission" date="2016-11" db="UniProtKB">
        <authorList>
            <consortium name="WormBaseParasite"/>
        </authorList>
    </citation>
    <scope>IDENTIFICATION</scope>
</reference>
<sequence>MAENVPSGITPSFRGDYYYYCGISINNKFREIDSRRPYLNVIK</sequence>
<evidence type="ECO:0000313" key="1">
    <source>
        <dbReference type="Proteomes" id="UP000095283"/>
    </source>
</evidence>